<reference evidence="1" key="1">
    <citation type="submission" date="2019-03" db="EMBL/GenBank/DDBJ databases">
        <authorList>
            <person name="Mank J."/>
            <person name="Almeida P."/>
        </authorList>
    </citation>
    <scope>NUCLEOTIDE SEQUENCE</scope>
    <source>
        <strain evidence="1">78183</strain>
    </source>
</reference>
<gene>
    <name evidence="1" type="ORF">SVIM_LOCUS327298</name>
</gene>
<accession>A0A6N2MA11</accession>
<organism evidence="1">
    <name type="scientific">Salix viminalis</name>
    <name type="common">Common osier</name>
    <name type="synonym">Basket willow</name>
    <dbReference type="NCBI Taxonomy" id="40686"/>
    <lineage>
        <taxon>Eukaryota</taxon>
        <taxon>Viridiplantae</taxon>
        <taxon>Streptophyta</taxon>
        <taxon>Embryophyta</taxon>
        <taxon>Tracheophyta</taxon>
        <taxon>Spermatophyta</taxon>
        <taxon>Magnoliopsida</taxon>
        <taxon>eudicotyledons</taxon>
        <taxon>Gunneridae</taxon>
        <taxon>Pentapetalae</taxon>
        <taxon>rosids</taxon>
        <taxon>fabids</taxon>
        <taxon>Malpighiales</taxon>
        <taxon>Salicaceae</taxon>
        <taxon>Saliceae</taxon>
        <taxon>Salix</taxon>
    </lineage>
</organism>
<dbReference type="EMBL" id="CAADRP010001708">
    <property type="protein sequence ID" value="VFU49634.1"/>
    <property type="molecule type" value="Genomic_DNA"/>
</dbReference>
<proteinExistence type="predicted"/>
<evidence type="ECO:0008006" key="2">
    <source>
        <dbReference type="Google" id="ProtNLM"/>
    </source>
</evidence>
<evidence type="ECO:0000313" key="1">
    <source>
        <dbReference type="EMBL" id="VFU49634.1"/>
    </source>
</evidence>
<sequence>MNFTGKVFDEMAEKNVVSWNSMSAVYAQNGLSMDAFEDGGGKDNELQLKKLMPDGESSSTIANCVDRGLLFISTERLLSAVRDHLPSFFLIGSTMIQLNSLLLTDVDFSGLVCRQLFNFSKVHVAEKMVGGVATLKIEQ</sequence>
<protein>
    <recommendedName>
        <fullName evidence="2">Pentatricopeptide repeat-containing protein</fullName>
    </recommendedName>
</protein>
<dbReference type="AlphaFoldDB" id="A0A6N2MA11"/>
<name>A0A6N2MA11_SALVM</name>